<name>A0A0G0ZHR0_9BACT</name>
<dbReference type="InterPro" id="IPR025333">
    <property type="entry name" value="DUF4239"/>
</dbReference>
<dbReference type="Proteomes" id="UP000034036">
    <property type="component" value="Unassembled WGS sequence"/>
</dbReference>
<feature type="transmembrane region" description="Helical" evidence="1">
    <location>
        <begin position="169"/>
        <end position="189"/>
    </location>
</feature>
<dbReference type="STRING" id="1618659.UV11_C0010G0003"/>
<evidence type="ECO:0000313" key="3">
    <source>
        <dbReference type="Proteomes" id="UP000034036"/>
    </source>
</evidence>
<feature type="transmembrane region" description="Helical" evidence="1">
    <location>
        <begin position="31"/>
        <end position="52"/>
    </location>
</feature>
<evidence type="ECO:0000313" key="2">
    <source>
        <dbReference type="EMBL" id="KKS48272.1"/>
    </source>
</evidence>
<organism evidence="2 3">
    <name type="scientific">Candidatus Giovannonibacteria bacterium GW2011_GWF2_42_19</name>
    <dbReference type="NCBI Taxonomy" id="1618659"/>
    <lineage>
        <taxon>Bacteria</taxon>
        <taxon>Candidatus Giovannoniibacteriota</taxon>
    </lineage>
</organism>
<feature type="transmembrane region" description="Helical" evidence="1">
    <location>
        <begin position="7"/>
        <end position="25"/>
    </location>
</feature>
<reference evidence="2 3" key="1">
    <citation type="journal article" date="2015" name="Nature">
        <title>rRNA introns, odd ribosomes, and small enigmatic genomes across a large radiation of phyla.</title>
        <authorList>
            <person name="Brown C.T."/>
            <person name="Hug L.A."/>
            <person name="Thomas B.C."/>
            <person name="Sharon I."/>
            <person name="Castelle C.J."/>
            <person name="Singh A."/>
            <person name="Wilkins M.J."/>
            <person name="Williams K.H."/>
            <person name="Banfield J.F."/>
        </authorList>
    </citation>
    <scope>NUCLEOTIDE SEQUENCE [LARGE SCALE GENOMIC DNA]</scope>
</reference>
<evidence type="ECO:0000256" key="1">
    <source>
        <dbReference type="SAM" id="Phobius"/>
    </source>
</evidence>
<gene>
    <name evidence="2" type="ORF">UV11_C0010G0003</name>
</gene>
<keyword evidence="1" id="KW-1133">Transmembrane helix</keyword>
<dbReference type="EMBL" id="LCDF01000010">
    <property type="protein sequence ID" value="KKS48272.1"/>
    <property type="molecule type" value="Genomic_DNA"/>
</dbReference>
<dbReference type="Pfam" id="PF14023">
    <property type="entry name" value="Bestrophin-like"/>
    <property type="match status" value="1"/>
</dbReference>
<keyword evidence="1" id="KW-0472">Membrane</keyword>
<protein>
    <submittedName>
        <fullName evidence="2">Uncharacterized protein</fullName>
    </submittedName>
</protein>
<dbReference type="AlphaFoldDB" id="A0A0G0ZHR0"/>
<sequence>MDNFKNLILVILICAALSVLYFNIALDPASIDKLFLTISTFLFSIFSGFFISRQAARYSDIRKSLAAIDGNMSAMYRASGHLGADFQSKVGGVIKEYYELILKNQSWDYNFTHKTTTLISLHALLEERVGKNSLSPLEGSALGRVTASLGNIQMERKNLVALYEERIPFFQWAPIYFLATVLFITLSITVPSFDFLLPSILKGAFATAIIVVLILLRQLDSLRLFEGIIGEHSAKDVIEIIEGDK</sequence>
<keyword evidence="1" id="KW-0812">Transmembrane</keyword>
<accession>A0A0G0ZHR0</accession>
<proteinExistence type="predicted"/>
<feature type="transmembrane region" description="Helical" evidence="1">
    <location>
        <begin position="195"/>
        <end position="216"/>
    </location>
</feature>
<comment type="caution">
    <text evidence="2">The sequence shown here is derived from an EMBL/GenBank/DDBJ whole genome shotgun (WGS) entry which is preliminary data.</text>
</comment>